<dbReference type="Proteomes" id="UP000232638">
    <property type="component" value="Plasmid pTs417"/>
</dbReference>
<reference evidence="6 7" key="1">
    <citation type="submission" date="2017-03" db="EMBL/GenBank/DDBJ databases">
        <title>Complete genome sequence of Candidatus 'Thiodictyon syntrophicum' sp. nov. strain Cad16T, a photolithoautotroph purple sulfur bacterium isolated from an alpine meromictic lake.</title>
        <authorList>
            <person name="Luedin S.M."/>
            <person name="Pothier J.F."/>
            <person name="Danza F."/>
            <person name="Storelli N."/>
            <person name="Wittwer M."/>
            <person name="Tonolla M."/>
        </authorList>
    </citation>
    <scope>NUCLEOTIDE SEQUENCE [LARGE SCALE GENOMIC DNA]</scope>
    <source>
        <strain evidence="6 7">Cad16T</strain>
        <plasmid evidence="7">Plasmid pts417</plasmid>
    </source>
</reference>
<dbReference type="PANTHER" id="PTHR36582">
    <property type="entry name" value="ANTITOXIN PARD"/>
    <property type="match status" value="1"/>
</dbReference>
<dbReference type="InterPro" id="IPR010985">
    <property type="entry name" value="Ribbon_hlx_hlx"/>
</dbReference>
<sequence>MSTIERITITLTAEMAQAVRGAVQAGEYASSSEIIREALRDWRHKRALQEQELGELRAQVQEGLADIAAGRLRDFDAERIIRKGEQQLAARDACA</sequence>
<evidence type="ECO:0000256" key="1">
    <source>
        <dbReference type="ARBA" id="ARBA00008580"/>
    </source>
</evidence>
<organism evidence="6 7">
    <name type="scientific">Candidatus Thiodictyon syntrophicum</name>
    <dbReference type="NCBI Taxonomy" id="1166950"/>
    <lineage>
        <taxon>Bacteria</taxon>
        <taxon>Pseudomonadati</taxon>
        <taxon>Pseudomonadota</taxon>
        <taxon>Gammaproteobacteria</taxon>
        <taxon>Chromatiales</taxon>
        <taxon>Chromatiaceae</taxon>
        <taxon>Thiodictyon</taxon>
    </lineage>
</organism>
<dbReference type="EMBL" id="CP020371">
    <property type="protein sequence ID" value="AUB85060.1"/>
    <property type="molecule type" value="Genomic_DNA"/>
</dbReference>
<evidence type="ECO:0000256" key="2">
    <source>
        <dbReference type="ARBA" id="ARBA00017940"/>
    </source>
</evidence>
<protein>
    <recommendedName>
        <fullName evidence="2">Antitoxin ParD</fullName>
    </recommendedName>
</protein>
<proteinExistence type="inferred from homology"/>
<evidence type="ECO:0000256" key="4">
    <source>
        <dbReference type="ARBA" id="ARBA00037106"/>
    </source>
</evidence>
<dbReference type="Pfam" id="PF01402">
    <property type="entry name" value="RHH_1"/>
    <property type="match status" value="1"/>
</dbReference>
<dbReference type="PANTHER" id="PTHR36582:SF2">
    <property type="entry name" value="ANTITOXIN PARD"/>
    <property type="match status" value="1"/>
</dbReference>
<dbReference type="OrthoDB" id="514770at2"/>
<dbReference type="CDD" id="cd22231">
    <property type="entry name" value="RHH_NikR_HicB-like"/>
    <property type="match status" value="1"/>
</dbReference>
<dbReference type="InterPro" id="IPR038296">
    <property type="entry name" value="ParD_sf"/>
</dbReference>
<comment type="function">
    <text evidence="4">Antitoxin component of a type II toxin-antitoxin (TA) system. Neutralizes the effect of toxin ParE.</text>
</comment>
<keyword evidence="7" id="KW-1185">Reference proteome</keyword>
<dbReference type="RefSeq" id="WP_100922712.1">
    <property type="nucleotide sequence ID" value="NZ_CP020371.1"/>
</dbReference>
<name>A0A2K8UHN6_9GAMM</name>
<evidence type="ECO:0000313" key="7">
    <source>
        <dbReference type="Proteomes" id="UP000232638"/>
    </source>
</evidence>
<keyword evidence="3" id="KW-1277">Toxin-antitoxin system</keyword>
<evidence type="ECO:0000259" key="5">
    <source>
        <dbReference type="Pfam" id="PF01402"/>
    </source>
</evidence>
<dbReference type="GO" id="GO:0006355">
    <property type="term" value="P:regulation of DNA-templated transcription"/>
    <property type="evidence" value="ECO:0007669"/>
    <property type="project" value="InterPro"/>
</dbReference>
<dbReference type="KEGG" id="tsy:THSYN_29445"/>
<dbReference type="SUPFAM" id="SSF47598">
    <property type="entry name" value="Ribbon-helix-helix"/>
    <property type="match status" value="1"/>
</dbReference>
<dbReference type="InterPro" id="IPR022789">
    <property type="entry name" value="ParD"/>
</dbReference>
<geneLocation type="plasmid" evidence="7">
    <name>pts417</name>
</geneLocation>
<dbReference type="Gene3D" id="6.10.10.120">
    <property type="entry name" value="Antitoxin ParD1-like"/>
    <property type="match status" value="1"/>
</dbReference>
<gene>
    <name evidence="6" type="ORF">THSYN_29445</name>
</gene>
<keyword evidence="6" id="KW-0614">Plasmid</keyword>
<evidence type="ECO:0000256" key="3">
    <source>
        <dbReference type="ARBA" id="ARBA00022649"/>
    </source>
</evidence>
<evidence type="ECO:0000313" key="6">
    <source>
        <dbReference type="EMBL" id="AUB85060.1"/>
    </source>
</evidence>
<dbReference type="AlphaFoldDB" id="A0A2K8UHN6"/>
<dbReference type="InterPro" id="IPR002145">
    <property type="entry name" value="CopG"/>
</dbReference>
<feature type="domain" description="Ribbon-helix-helix protein CopG" evidence="5">
    <location>
        <begin position="5"/>
        <end position="43"/>
    </location>
</feature>
<accession>A0A2K8UHN6</accession>
<comment type="similarity">
    <text evidence="1">Belongs to the ParD antitoxin family.</text>
</comment>